<evidence type="ECO:0000313" key="2">
    <source>
        <dbReference type="Proteomes" id="UP001522450"/>
    </source>
</evidence>
<sequence>MNNNEQIVYDALIDVLIDSETNQINESLRGISQTGLRKIITKSIKEFRDAALGIVSNEEIKIIALNELDEDEFEQLKVELFTVYDLA</sequence>
<evidence type="ECO:0008006" key="3">
    <source>
        <dbReference type="Google" id="ProtNLM"/>
    </source>
</evidence>
<reference evidence="1 2" key="1">
    <citation type="journal article" date="2022" name="Microbiol. Res.">
        <title>Comparative genome analysis, predicted lifestyle and antimicrobial strategies of Lactococcus carnosus and Lactococcus paracarnosus isolated from meat.</title>
        <authorList>
            <person name="Werum V."/>
            <person name="Ehrmann M."/>
            <person name="Vogel R."/>
            <person name="Hilgarth M."/>
        </authorList>
    </citation>
    <scope>NUCLEOTIDE SEQUENCE [LARGE SCALE GENOMIC DNA]</scope>
    <source>
        <strain evidence="1 2">TMW22177</strain>
    </source>
</reference>
<accession>A0ABT0AR69</accession>
<name>A0ABT0AR69_9LACT</name>
<proteinExistence type="predicted"/>
<organism evidence="1 2">
    <name type="scientific">Pseudolactococcus carnosus</name>
    <dbReference type="NCBI Taxonomy" id="2749961"/>
    <lineage>
        <taxon>Bacteria</taxon>
        <taxon>Bacillati</taxon>
        <taxon>Bacillota</taxon>
        <taxon>Bacilli</taxon>
        <taxon>Lactobacillales</taxon>
        <taxon>Streptococcaceae</taxon>
        <taxon>Pseudolactococcus</taxon>
    </lineage>
</organism>
<dbReference type="Proteomes" id="UP001522450">
    <property type="component" value="Unassembled WGS sequence"/>
</dbReference>
<protein>
    <recommendedName>
        <fullName evidence="3">Phage protein</fullName>
    </recommendedName>
</protein>
<comment type="caution">
    <text evidence="1">The sequence shown here is derived from an EMBL/GenBank/DDBJ whole genome shotgun (WGS) entry which is preliminary data.</text>
</comment>
<dbReference type="RefSeq" id="WP_244034238.1">
    <property type="nucleotide sequence ID" value="NZ_JAAECS010000002.1"/>
</dbReference>
<keyword evidence="2" id="KW-1185">Reference proteome</keyword>
<gene>
    <name evidence="1" type="ORF">GYN21_02550</name>
</gene>
<evidence type="ECO:0000313" key="1">
    <source>
        <dbReference type="EMBL" id="MCJ1989090.1"/>
    </source>
</evidence>
<dbReference type="EMBL" id="JAAECS010000002">
    <property type="protein sequence ID" value="MCJ1989090.1"/>
    <property type="molecule type" value="Genomic_DNA"/>
</dbReference>